<dbReference type="Proteomes" id="UP000076852">
    <property type="component" value="Chromosome 1"/>
</dbReference>
<gene>
    <name evidence="1" type="ORF">AYM40_07375</name>
</gene>
<protein>
    <submittedName>
        <fullName evidence="1">Uncharacterized protein</fullName>
    </submittedName>
</protein>
<sequence length="171" mass="18604">MCGAAERYSGQLVEAVVDRLRMHRRDEIRRRALCARALNRLAAQLTSCGTEVVDAFGKEFSASGVPSRAAFALTATDDAVLRVIAVHYGPTLFANPALSFVVRILSPSPTIFVRRTMWCDSPSDEAAARVLNEAMPDLERLAEKHADVFMVDARVALASANFNGVGQKTSH</sequence>
<evidence type="ECO:0000313" key="2">
    <source>
        <dbReference type="Proteomes" id="UP000076852"/>
    </source>
</evidence>
<reference evidence="1 2" key="1">
    <citation type="journal article" date="2016" name="Gene">
        <title>PacBio SMRT assembly of a complex multi-replicon genome reveals chlorocatechol degradative operon in a region of genome plasticity.</title>
        <authorList>
            <person name="Ricker N."/>
            <person name="Shen S.Y."/>
            <person name="Goordial J."/>
            <person name="Jin S."/>
            <person name="Fulthorpe R.R."/>
        </authorList>
    </citation>
    <scope>NUCLEOTIDE SEQUENCE [LARGE SCALE GENOMIC DNA]</scope>
    <source>
        <strain evidence="1 2">OLGA172</strain>
    </source>
</reference>
<dbReference type="AlphaFoldDB" id="A0A160FJ21"/>
<name>A0A160FJ21_9BURK</name>
<organism evidence="1 2">
    <name type="scientific">Paraburkholderia phytofirmans OLGA172</name>
    <dbReference type="NCBI Taxonomy" id="1417228"/>
    <lineage>
        <taxon>Bacteria</taxon>
        <taxon>Pseudomonadati</taxon>
        <taxon>Pseudomonadota</taxon>
        <taxon>Betaproteobacteria</taxon>
        <taxon>Burkholderiales</taxon>
        <taxon>Burkholderiaceae</taxon>
        <taxon>Paraburkholderia</taxon>
    </lineage>
</organism>
<evidence type="ECO:0000313" key="1">
    <source>
        <dbReference type="EMBL" id="ANB72205.1"/>
    </source>
</evidence>
<proteinExistence type="predicted"/>
<keyword evidence="2" id="KW-1185">Reference proteome</keyword>
<dbReference type="KEGG" id="buz:AYM40_07375"/>
<accession>A0A160FJ21</accession>
<dbReference type="EMBL" id="CP014578">
    <property type="protein sequence ID" value="ANB72205.1"/>
    <property type="molecule type" value="Genomic_DNA"/>
</dbReference>